<evidence type="ECO:0000313" key="9">
    <source>
        <dbReference type="Proteomes" id="UP000034680"/>
    </source>
</evidence>
<comment type="caution">
    <text evidence="8">The sequence shown here is derived from an EMBL/GenBank/DDBJ whole genome shotgun (WGS) entry which is preliminary data.</text>
</comment>
<dbReference type="OrthoDB" id="5954308at2759"/>
<evidence type="ECO:0000256" key="6">
    <source>
        <dbReference type="SAM" id="Phobius"/>
    </source>
</evidence>
<dbReference type="AlphaFoldDB" id="A0A0G2FD68"/>
<evidence type="ECO:0000256" key="1">
    <source>
        <dbReference type="ARBA" id="ARBA00004141"/>
    </source>
</evidence>
<reference evidence="8 9" key="1">
    <citation type="submission" date="2015-05" db="EMBL/GenBank/DDBJ databases">
        <title>Distinctive expansion of gene families associated with plant cell wall degradation and secondary metabolism in the genomes of grapevine trunk pathogens.</title>
        <authorList>
            <person name="Lawrence D.P."/>
            <person name="Travadon R."/>
            <person name="Rolshausen P.E."/>
            <person name="Baumgartner K."/>
        </authorList>
    </citation>
    <scope>NUCLEOTIDE SEQUENCE [LARGE SCALE GENOMIC DNA]</scope>
    <source>
        <strain evidence="8">DA912</strain>
    </source>
</reference>
<name>A0A0G2FD68_9PEZI</name>
<dbReference type="SUPFAM" id="SSF55729">
    <property type="entry name" value="Acyl-CoA N-acyltransferases (Nat)"/>
    <property type="match status" value="1"/>
</dbReference>
<protein>
    <recommendedName>
        <fullName evidence="7">N-acetyltransferase domain-containing protein</fullName>
    </recommendedName>
</protein>
<dbReference type="InterPro" id="IPR013901">
    <property type="entry name" value="Anthrone_oxy"/>
</dbReference>
<organism evidence="8 9">
    <name type="scientific">Diaporthe ampelina</name>
    <dbReference type="NCBI Taxonomy" id="1214573"/>
    <lineage>
        <taxon>Eukaryota</taxon>
        <taxon>Fungi</taxon>
        <taxon>Dikarya</taxon>
        <taxon>Ascomycota</taxon>
        <taxon>Pezizomycotina</taxon>
        <taxon>Sordariomycetes</taxon>
        <taxon>Sordariomycetidae</taxon>
        <taxon>Diaporthales</taxon>
        <taxon>Diaporthaceae</taxon>
        <taxon>Diaporthe</taxon>
    </lineage>
</organism>
<keyword evidence="3 6" id="KW-1133">Transmembrane helix</keyword>
<accession>A0A0G2FD68</accession>
<dbReference type="Pfam" id="PF13302">
    <property type="entry name" value="Acetyltransf_3"/>
    <property type="match status" value="1"/>
</dbReference>
<evidence type="ECO:0000259" key="7">
    <source>
        <dbReference type="Pfam" id="PF13302"/>
    </source>
</evidence>
<evidence type="ECO:0000256" key="2">
    <source>
        <dbReference type="ARBA" id="ARBA00022692"/>
    </source>
</evidence>
<feature type="domain" description="N-acetyltransferase" evidence="7">
    <location>
        <begin position="13"/>
        <end position="137"/>
    </location>
</feature>
<evidence type="ECO:0000256" key="3">
    <source>
        <dbReference type="ARBA" id="ARBA00022989"/>
    </source>
</evidence>
<dbReference type="GO" id="GO:0016747">
    <property type="term" value="F:acyltransferase activity, transferring groups other than amino-acyl groups"/>
    <property type="evidence" value="ECO:0007669"/>
    <property type="project" value="InterPro"/>
</dbReference>
<dbReference type="EMBL" id="LCUC01000341">
    <property type="protein sequence ID" value="KKY32114.1"/>
    <property type="molecule type" value="Genomic_DNA"/>
</dbReference>
<dbReference type="Pfam" id="PF08592">
    <property type="entry name" value="Anthrone_oxy"/>
    <property type="match status" value="1"/>
</dbReference>
<dbReference type="Gene3D" id="3.40.630.30">
    <property type="match status" value="1"/>
</dbReference>
<dbReference type="PANTHER" id="PTHR35042:SF1">
    <property type="entry name" value="DUF1772-DOMAIN-CONTAINING PROTEIN"/>
    <property type="match status" value="1"/>
</dbReference>
<feature type="transmembrane region" description="Helical" evidence="6">
    <location>
        <begin position="261"/>
        <end position="279"/>
    </location>
</feature>
<comment type="similarity">
    <text evidence="5">Belongs to the anthrone oxygenase family.</text>
</comment>
<dbReference type="PANTHER" id="PTHR35042">
    <property type="entry name" value="ANTHRONE OXYGENASE ENCC"/>
    <property type="match status" value="1"/>
</dbReference>
<evidence type="ECO:0000256" key="5">
    <source>
        <dbReference type="ARBA" id="ARBA00034313"/>
    </source>
</evidence>
<keyword evidence="9" id="KW-1185">Reference proteome</keyword>
<comment type="subcellular location">
    <subcellularLocation>
        <location evidence="1">Membrane</location>
        <topology evidence="1">Multi-pass membrane protein</topology>
    </subcellularLocation>
</comment>
<keyword evidence="4 6" id="KW-0472">Membrane</keyword>
<reference evidence="8 9" key="2">
    <citation type="submission" date="2015-05" db="EMBL/GenBank/DDBJ databases">
        <authorList>
            <person name="Morales-Cruz A."/>
            <person name="Amrine K.C."/>
            <person name="Cantu D."/>
        </authorList>
    </citation>
    <scope>NUCLEOTIDE SEQUENCE [LARGE SCALE GENOMIC DNA]</scope>
    <source>
        <strain evidence="8">DA912</strain>
    </source>
</reference>
<dbReference type="GO" id="GO:0016020">
    <property type="term" value="C:membrane"/>
    <property type="evidence" value="ECO:0007669"/>
    <property type="project" value="UniProtKB-SubCell"/>
</dbReference>
<dbReference type="InterPro" id="IPR000182">
    <property type="entry name" value="GNAT_dom"/>
</dbReference>
<dbReference type="Proteomes" id="UP000034680">
    <property type="component" value="Unassembled WGS sequence"/>
</dbReference>
<evidence type="ECO:0000256" key="4">
    <source>
        <dbReference type="ARBA" id="ARBA00023136"/>
    </source>
</evidence>
<proteinExistence type="inferred from homology"/>
<evidence type="ECO:0000313" key="8">
    <source>
        <dbReference type="EMBL" id="KKY32114.1"/>
    </source>
</evidence>
<dbReference type="InterPro" id="IPR016181">
    <property type="entry name" value="Acyl_CoA_acyltransferase"/>
</dbReference>
<gene>
    <name evidence="8" type="ORF">UCDDA912_g07939</name>
</gene>
<sequence length="335" mass="35428">MEETATKLALFLPPNDTKTFNCAICLRETGELIGQGGVHAFEQPADDAAAGPQLGWPELGYMIRKEHWGKGIATEFLTAFLGAWAGLPREGVPGRKVIASSAEGAGGPATVMEEQLVAVIDGTNGASQKVLERCGFESFLSFRDVDMRAPDRMIDLIAYRYFPNASRLKMAGLQPTTILAASAGILGSAWNSGGQAMLSVLAIPGLLSTSSAVPAQLLTQQWAGIYNRGKVTGPQAAAVSLLGYGYLMYDRSRQGRGWGKYVGAAALTVGIVPFTVFFMDETNQALLGVAAGGAGSLSSEAVKELLVKWRALNLVRSLFPLAGALLGLYELVGPW</sequence>
<keyword evidence="2 6" id="KW-0812">Transmembrane</keyword>